<reference evidence="2 3" key="1">
    <citation type="submission" date="2018-08" db="EMBL/GenBank/DDBJ databases">
        <title>A genome reference for cultivated species of the human gut microbiota.</title>
        <authorList>
            <person name="Zou Y."/>
            <person name="Xue W."/>
            <person name="Luo G."/>
        </authorList>
    </citation>
    <scope>NUCLEOTIDE SEQUENCE [LARGE SCALE GENOMIC DNA]</scope>
    <source>
        <strain evidence="2 3">AF48-16</strain>
    </source>
</reference>
<name>A0A415EIL7_ENTCA</name>
<evidence type="ECO:0000313" key="2">
    <source>
        <dbReference type="EMBL" id="RHK01295.1"/>
    </source>
</evidence>
<proteinExistence type="predicted"/>
<organism evidence="2 3">
    <name type="scientific">Enterococcus casseliflavus</name>
    <name type="common">Enterococcus flavescens</name>
    <dbReference type="NCBI Taxonomy" id="37734"/>
    <lineage>
        <taxon>Bacteria</taxon>
        <taxon>Bacillati</taxon>
        <taxon>Bacillota</taxon>
        <taxon>Bacilli</taxon>
        <taxon>Lactobacillales</taxon>
        <taxon>Enterococcaceae</taxon>
        <taxon>Enterococcus</taxon>
    </lineage>
</organism>
<evidence type="ECO:0000259" key="1">
    <source>
        <dbReference type="Pfam" id="PF20469"/>
    </source>
</evidence>
<accession>A0A415EIL7</accession>
<dbReference type="InterPro" id="IPR034139">
    <property type="entry name" value="TOPRIM_OLD"/>
</dbReference>
<feature type="domain" description="OLD protein-like TOPRIM" evidence="1">
    <location>
        <begin position="9"/>
        <end position="47"/>
    </location>
</feature>
<evidence type="ECO:0000313" key="3">
    <source>
        <dbReference type="Proteomes" id="UP000286288"/>
    </source>
</evidence>
<dbReference type="EMBL" id="QRMZ01000069">
    <property type="protein sequence ID" value="RHK01295.1"/>
    <property type="molecule type" value="Genomic_DNA"/>
</dbReference>
<protein>
    <recommendedName>
        <fullName evidence="1">OLD protein-like TOPRIM domain-containing protein</fullName>
    </recommendedName>
</protein>
<comment type="caution">
    <text evidence="2">The sequence shown here is derived from an EMBL/GenBank/DDBJ whole genome shotgun (WGS) entry which is preliminary data.</text>
</comment>
<dbReference type="Proteomes" id="UP000286288">
    <property type="component" value="Unassembled WGS sequence"/>
</dbReference>
<dbReference type="AlphaFoldDB" id="A0A415EIL7"/>
<dbReference type="Pfam" id="PF20469">
    <property type="entry name" value="OLD-like_TOPRIM"/>
    <property type="match status" value="1"/>
</dbReference>
<gene>
    <name evidence="2" type="ORF">DW084_18505</name>
</gene>
<sequence length="154" mass="17944">MDSYFGTDYFERLGISYVVCGSKTNIILYAQILKFFGIKTYAIFDGDYTKNKDGKNKQNNAKQNGNITEYFSGVRVEIPSSEVCKLYTSYEENLESELKKCMPDFDEKYQILCDKAEVYSDKNSDIYYEMLKNQSFQNSIFEEMIKTIYSCLNS</sequence>